<dbReference type="PATRIC" id="fig|1434108.4.peg.3345"/>
<dbReference type="GeneID" id="24845930"/>
<dbReference type="HOGENOM" id="CLU_048698_0_0_2"/>
<sequence>MKKKIGTNGIDMRKCKLTFAALICIFALISVSAAVSEKGLWIASIEKNGDSVVFADHDDSQDEGGWIQLSGGQEIQLPEPLSFIYNGTNCVEKAGTVVKLNKDSNTEVNYTYPYSTHPFYTDGQKVTMTYNGPSAFKNQKVNVYLVNGSSVSSVKKAIVLAGNESINLGQIFGEGTDNSYIKLCATLDKKGDLLKPITFYSLKPGSYGIIVTLADDEDKENTSMEKKVLSATGFEVVNYELKTKADNNMKEGDNLDVTMSLKKAPADGKFTYGALLINEEAYKAEINVSSNGTIDGTNVSVNDIDLRDLGISSTNKSELTNAVQTLIGEGNGTISISDENQNTLSLTTFDLQPGNYLLFTGAYEPGKGLVGIDQDKLTISTKGTSPI</sequence>
<protein>
    <submittedName>
        <fullName evidence="1">Uncharacterized protein</fullName>
    </submittedName>
</protein>
<evidence type="ECO:0000313" key="2">
    <source>
        <dbReference type="Proteomes" id="UP000033033"/>
    </source>
</evidence>
<proteinExistence type="predicted"/>
<dbReference type="KEGG" id="mby:MSBRM_2623"/>
<organism evidence="1 2">
    <name type="scientific">Methanosarcina barkeri MS</name>
    <dbReference type="NCBI Taxonomy" id="1434108"/>
    <lineage>
        <taxon>Archaea</taxon>
        <taxon>Methanobacteriati</taxon>
        <taxon>Methanobacteriota</taxon>
        <taxon>Stenosarchaea group</taxon>
        <taxon>Methanomicrobia</taxon>
        <taxon>Methanosarcinales</taxon>
        <taxon>Methanosarcinaceae</taxon>
        <taxon>Methanosarcina</taxon>
    </lineage>
</organism>
<dbReference type="Proteomes" id="UP000033033">
    <property type="component" value="Chromosome"/>
</dbReference>
<name>A0A0E3LNZ3_METBA</name>
<dbReference type="NCBIfam" id="TIGR04279">
    <property type="entry name" value="TIGR04279 domain"/>
    <property type="match status" value="1"/>
</dbReference>
<dbReference type="InterPro" id="IPR026595">
    <property type="entry name" value="CHP04279"/>
</dbReference>
<dbReference type="RefSeq" id="WP_048121204.1">
    <property type="nucleotide sequence ID" value="NZ_CP009528.1"/>
</dbReference>
<reference evidence="1 2" key="1">
    <citation type="submission" date="2014-07" db="EMBL/GenBank/DDBJ databases">
        <title>Methanogenic archaea and the global carbon cycle.</title>
        <authorList>
            <person name="Henriksen J.R."/>
            <person name="Luke J."/>
            <person name="Reinhart S."/>
            <person name="Benedict M.N."/>
            <person name="Youngblut N.D."/>
            <person name="Metcalf M.E."/>
            <person name="Whitaker R.J."/>
            <person name="Metcalf W.W."/>
        </authorList>
    </citation>
    <scope>NUCLEOTIDE SEQUENCE [LARGE SCALE GENOMIC DNA]</scope>
    <source>
        <strain evidence="1 2">MS</strain>
    </source>
</reference>
<keyword evidence="2" id="KW-1185">Reference proteome</keyword>
<dbReference type="EMBL" id="CP009528">
    <property type="protein sequence ID" value="AKB55621.1"/>
    <property type="molecule type" value="Genomic_DNA"/>
</dbReference>
<accession>A0A0E3LNZ3</accession>
<evidence type="ECO:0000313" key="1">
    <source>
        <dbReference type="EMBL" id="AKB55621.1"/>
    </source>
</evidence>
<gene>
    <name evidence="1" type="ORF">MSBRM_2623</name>
</gene>
<dbReference type="AlphaFoldDB" id="A0A0E3LNZ3"/>